<evidence type="ECO:0000313" key="1">
    <source>
        <dbReference type="EMBL" id="ABK93623.1"/>
    </source>
</evidence>
<accession>A9PB70</accession>
<name>A9PB70_POPTR</name>
<reference evidence="1" key="1">
    <citation type="journal article" date="2008" name="BMC Genomics">
        <title>Analysis of 4,664 high-quality sequence-finished poplar full-length cDNA clones and their utility for the discovery of genes responding to insect feeding.</title>
        <authorList>
            <person name="Ralph S.G."/>
            <person name="Chun H.J."/>
            <person name="Cooper D."/>
            <person name="Kirkpatrick R."/>
            <person name="Kolosova N."/>
            <person name="Gunter L."/>
            <person name="Tuskan G.A."/>
            <person name="Douglas C.J."/>
            <person name="Holt R.A."/>
            <person name="Jones S.J."/>
            <person name="Marra M.A."/>
            <person name="Bohlmann J."/>
        </authorList>
    </citation>
    <scope>NUCLEOTIDE SEQUENCE</scope>
    <source>
        <tissue evidence="1">Phloem and cambium</tissue>
    </source>
</reference>
<protein>
    <submittedName>
        <fullName evidence="1">Uncharacterized protein</fullName>
    </submittedName>
</protein>
<sequence>MNRYLSQASCLEMLISIYLKMGLNPNGKIQCVLVEASGLLLLAERPTWIPCGLKL</sequence>
<organism evidence="1">
    <name type="scientific">Populus trichocarpa</name>
    <name type="common">Western balsam poplar</name>
    <name type="synonym">Populus balsamifera subsp. trichocarpa</name>
    <dbReference type="NCBI Taxonomy" id="3694"/>
    <lineage>
        <taxon>Eukaryota</taxon>
        <taxon>Viridiplantae</taxon>
        <taxon>Streptophyta</taxon>
        <taxon>Embryophyta</taxon>
        <taxon>Tracheophyta</taxon>
        <taxon>Spermatophyta</taxon>
        <taxon>Magnoliopsida</taxon>
        <taxon>eudicotyledons</taxon>
        <taxon>Gunneridae</taxon>
        <taxon>Pentapetalae</taxon>
        <taxon>rosids</taxon>
        <taxon>fabids</taxon>
        <taxon>Malpighiales</taxon>
        <taxon>Salicaceae</taxon>
        <taxon>Saliceae</taxon>
        <taxon>Populus</taxon>
    </lineage>
</organism>
<dbReference type="AlphaFoldDB" id="A9PB70"/>
<proteinExistence type="evidence at transcript level"/>
<dbReference type="EMBL" id="EF145467">
    <property type="protein sequence ID" value="ABK93623.1"/>
    <property type="molecule type" value="mRNA"/>
</dbReference>